<reference evidence="1 2" key="2">
    <citation type="submission" date="2019-09" db="EMBL/GenBank/DDBJ databases">
        <authorList>
            <person name="Jin C."/>
        </authorList>
    </citation>
    <scope>NUCLEOTIDE SEQUENCE [LARGE SCALE GENOMIC DNA]</scope>
    <source>
        <strain evidence="1 2">BN140002</strain>
    </source>
</reference>
<dbReference type="InterPro" id="IPR050228">
    <property type="entry name" value="Carboxylesterase_BioH"/>
</dbReference>
<organism evidence="1 2">
    <name type="scientific">Salinarimonas soli</name>
    <dbReference type="NCBI Taxonomy" id="1638099"/>
    <lineage>
        <taxon>Bacteria</taxon>
        <taxon>Pseudomonadati</taxon>
        <taxon>Pseudomonadota</taxon>
        <taxon>Alphaproteobacteria</taxon>
        <taxon>Hyphomicrobiales</taxon>
        <taxon>Salinarimonadaceae</taxon>
        <taxon>Salinarimonas</taxon>
    </lineage>
</organism>
<accession>A0A5B2V6E8</accession>
<sequence length="340" mass="36476">MSKSPAPWTTVPARTVRRGHFWIPGDRVSLNGETYQRGPMFVEWEAPEEITQPWPVVLMHGGGFQGTEWFDTPDGRPGWAQRLVEAGYAVLVVDRPGHGRSPFHTDVVGRMGPPFSYEGGRAIYVPGTDPRHTQWPFDPDLDDAMDEFIAGYGPLPADLEASQTMDADRTATLLDRIGPAVLVTHSASGPDGWLVADRRPHLVKGIIAVEPMGAPFADIPNIGPMRWGATAARMGFDPPVNDPDEVRHAAPGALRLPGLVGVPILVVTAEASAFAAASPPTVAFLNAAGASDELLRLEEHGVRGNGHGLIYERNSDEALAPVLDWLANLAARSSSDGPMA</sequence>
<dbReference type="EMBL" id="VUOA01000047">
    <property type="protein sequence ID" value="KAA2234584.1"/>
    <property type="molecule type" value="Genomic_DNA"/>
</dbReference>
<keyword evidence="2" id="KW-1185">Reference proteome</keyword>
<dbReference type="GO" id="GO:0016787">
    <property type="term" value="F:hydrolase activity"/>
    <property type="evidence" value="ECO:0007669"/>
    <property type="project" value="UniProtKB-KW"/>
</dbReference>
<evidence type="ECO:0000313" key="1">
    <source>
        <dbReference type="EMBL" id="KAA2234584.1"/>
    </source>
</evidence>
<protein>
    <submittedName>
        <fullName evidence="1">Alpha/beta fold hydrolase</fullName>
    </submittedName>
</protein>
<evidence type="ECO:0000313" key="2">
    <source>
        <dbReference type="Proteomes" id="UP000323142"/>
    </source>
</evidence>
<reference evidence="1 2" key="1">
    <citation type="submission" date="2019-09" db="EMBL/GenBank/DDBJ databases">
        <title>Salinarimonas rosea gen. nov., sp. nov., a new member of the a-2 subgroup of the Proteobacteria.</title>
        <authorList>
            <person name="Liu J."/>
        </authorList>
    </citation>
    <scope>NUCLEOTIDE SEQUENCE [LARGE SCALE GENOMIC DNA]</scope>
    <source>
        <strain evidence="1 2">BN140002</strain>
    </source>
</reference>
<dbReference type="Proteomes" id="UP000323142">
    <property type="component" value="Unassembled WGS sequence"/>
</dbReference>
<name>A0A5B2V6E8_9HYPH</name>
<keyword evidence="1" id="KW-0378">Hydrolase</keyword>
<dbReference type="RefSeq" id="WP_149822064.1">
    <property type="nucleotide sequence ID" value="NZ_VUOA01000047.1"/>
</dbReference>
<dbReference type="PANTHER" id="PTHR43194:SF4">
    <property type="entry name" value="AB HYDROLASE-1 DOMAIN-CONTAINING PROTEIN"/>
    <property type="match status" value="1"/>
</dbReference>
<dbReference type="OrthoDB" id="7820973at2"/>
<proteinExistence type="predicted"/>
<comment type="caution">
    <text evidence="1">The sequence shown here is derived from an EMBL/GenBank/DDBJ whole genome shotgun (WGS) entry which is preliminary data.</text>
</comment>
<dbReference type="AlphaFoldDB" id="A0A5B2V6E8"/>
<dbReference type="SUPFAM" id="SSF53474">
    <property type="entry name" value="alpha/beta-Hydrolases"/>
    <property type="match status" value="1"/>
</dbReference>
<dbReference type="InterPro" id="IPR029058">
    <property type="entry name" value="AB_hydrolase_fold"/>
</dbReference>
<gene>
    <name evidence="1" type="ORF">F0L46_23550</name>
</gene>
<dbReference type="Gene3D" id="3.40.50.1820">
    <property type="entry name" value="alpha/beta hydrolase"/>
    <property type="match status" value="1"/>
</dbReference>
<dbReference type="PANTHER" id="PTHR43194">
    <property type="entry name" value="HYDROLASE ALPHA/BETA FOLD FAMILY"/>
    <property type="match status" value="1"/>
</dbReference>
<dbReference type="CDD" id="cd12809">
    <property type="entry name" value="Esterase_713_like-2"/>
    <property type="match status" value="1"/>
</dbReference>